<dbReference type="Proteomes" id="UP000077381">
    <property type="component" value="Unassembled WGS sequence"/>
</dbReference>
<accession>A0A177HH09</accession>
<feature type="compositionally biased region" description="Basic and acidic residues" evidence="1">
    <location>
        <begin position="118"/>
        <end position="132"/>
    </location>
</feature>
<gene>
    <name evidence="2" type="ORF">STSP_70250</name>
</gene>
<evidence type="ECO:0000256" key="1">
    <source>
        <dbReference type="SAM" id="MobiDB-lite"/>
    </source>
</evidence>
<feature type="compositionally biased region" description="Basic and acidic residues" evidence="1">
    <location>
        <begin position="27"/>
        <end position="36"/>
    </location>
</feature>
<feature type="compositionally biased region" description="Basic and acidic residues" evidence="1">
    <location>
        <begin position="50"/>
        <end position="61"/>
    </location>
</feature>
<keyword evidence="3" id="KW-1185">Reference proteome</keyword>
<feature type="compositionally biased region" description="Basic and acidic residues" evidence="1">
    <location>
        <begin position="80"/>
        <end position="102"/>
    </location>
</feature>
<feature type="region of interest" description="Disordered" evidence="1">
    <location>
        <begin position="1"/>
        <end position="252"/>
    </location>
</feature>
<evidence type="ECO:0000313" key="2">
    <source>
        <dbReference type="EMBL" id="OAH09657.1"/>
    </source>
</evidence>
<dbReference type="EMBL" id="LOHS01000191">
    <property type="protein sequence ID" value="OAH09657.1"/>
    <property type="molecule type" value="Genomic_DNA"/>
</dbReference>
<sequence>MSHPRLSVGGRPGERVGVGEQPGAEPGSHRHGDGKGGHAFPGGGQIRAQRSFEEHADKHPGGTEAGGGRQEGGRLHPARAVRERVGERRATEHQHVPHDDPKPSLPQCVHGPTTPDDEQPHLPRTAHGEHNGDVLPGERPTLAEQAGVRRGGKVVGDVLHQESDGPGQRQCRDPAGEPRQALERPALEGKGQLQDRREGGQSQGQRGGIQRRVTGPRSRIEDTGGVDMTDHPLPRHRQGDARCRDQEYVHAC</sequence>
<name>A0A177HH09_9ACTN</name>
<reference evidence="2 3" key="1">
    <citation type="submission" date="2015-12" db="EMBL/GenBank/DDBJ databases">
        <title>Genome sequence of Streptomyces sp. G25.</title>
        <authorList>
            <person name="Poehlein A."/>
            <person name="Roettig A."/>
            <person name="Hiessl S."/>
            <person name="Hauschild P."/>
            <person name="Schauer J."/>
            <person name="Madkour M.H."/>
            <person name="Al-Ansari A.M."/>
            <person name="Almakishah N.H."/>
            <person name="Steinbuechel A."/>
            <person name="Daniel R."/>
        </authorList>
    </citation>
    <scope>NUCLEOTIDE SEQUENCE [LARGE SCALE GENOMIC DNA]</scope>
    <source>
        <strain evidence="3">G25(2015)</strain>
    </source>
</reference>
<evidence type="ECO:0000313" key="3">
    <source>
        <dbReference type="Proteomes" id="UP000077381"/>
    </source>
</evidence>
<feature type="compositionally biased region" description="Basic and acidic residues" evidence="1">
    <location>
        <begin position="170"/>
        <end position="199"/>
    </location>
</feature>
<dbReference type="AlphaFoldDB" id="A0A177HH09"/>
<protein>
    <submittedName>
        <fullName evidence="2">Uncharacterized protein</fullName>
    </submittedName>
</protein>
<feature type="compositionally biased region" description="Basic and acidic residues" evidence="1">
    <location>
        <begin position="218"/>
        <end position="252"/>
    </location>
</feature>
<organism evidence="2 3">
    <name type="scientific">Streptomyces jeddahensis</name>
    <dbReference type="NCBI Taxonomy" id="1716141"/>
    <lineage>
        <taxon>Bacteria</taxon>
        <taxon>Bacillati</taxon>
        <taxon>Actinomycetota</taxon>
        <taxon>Actinomycetes</taxon>
        <taxon>Kitasatosporales</taxon>
        <taxon>Streptomycetaceae</taxon>
        <taxon>Streptomyces</taxon>
    </lineage>
</organism>
<comment type="caution">
    <text evidence="2">The sequence shown here is derived from an EMBL/GenBank/DDBJ whole genome shotgun (WGS) entry which is preliminary data.</text>
</comment>
<proteinExistence type="predicted"/>